<dbReference type="Gene3D" id="2.60.40.680">
    <property type="match status" value="10"/>
</dbReference>
<evidence type="ECO:0000259" key="2">
    <source>
        <dbReference type="Pfam" id="PF00963"/>
    </source>
</evidence>
<protein>
    <submittedName>
        <fullName evidence="3">Gliding motility-associated C-terminal domain-containing protein</fullName>
    </submittedName>
</protein>
<proteinExistence type="predicted"/>
<keyword evidence="1" id="KW-0732">Signal</keyword>
<evidence type="ECO:0000313" key="3">
    <source>
        <dbReference type="EMBL" id="MBC6995599.1"/>
    </source>
</evidence>
<dbReference type="InterPro" id="IPR013783">
    <property type="entry name" value="Ig-like_fold"/>
</dbReference>
<feature type="domain" description="Cohesin" evidence="2">
    <location>
        <begin position="833"/>
        <end position="930"/>
    </location>
</feature>
<organism evidence="3 4">
    <name type="scientific">Neolewinella lacunae</name>
    <dbReference type="NCBI Taxonomy" id="1517758"/>
    <lineage>
        <taxon>Bacteria</taxon>
        <taxon>Pseudomonadati</taxon>
        <taxon>Bacteroidota</taxon>
        <taxon>Saprospiria</taxon>
        <taxon>Saprospirales</taxon>
        <taxon>Lewinellaceae</taxon>
        <taxon>Neolewinella</taxon>
    </lineage>
</organism>
<dbReference type="Pfam" id="PF00963">
    <property type="entry name" value="Cohesin"/>
    <property type="match status" value="6"/>
</dbReference>
<comment type="caution">
    <text evidence="3">The sequence shown here is derived from an EMBL/GenBank/DDBJ whole genome shotgun (WGS) entry which is preliminary data.</text>
</comment>
<feature type="domain" description="Cohesin" evidence="2">
    <location>
        <begin position="1171"/>
        <end position="1295"/>
    </location>
</feature>
<dbReference type="Gene3D" id="2.60.40.740">
    <property type="match status" value="4"/>
</dbReference>
<dbReference type="Proteomes" id="UP000650081">
    <property type="component" value="Unassembled WGS sequence"/>
</dbReference>
<dbReference type="InterPro" id="IPR008965">
    <property type="entry name" value="CBM2/CBM3_carb-bd_dom_sf"/>
</dbReference>
<accession>A0A923PQG4</accession>
<dbReference type="InterPro" id="IPR002102">
    <property type="entry name" value="Cohesin_dom"/>
</dbReference>
<dbReference type="GO" id="GO:0030246">
    <property type="term" value="F:carbohydrate binding"/>
    <property type="evidence" value="ECO:0007669"/>
    <property type="project" value="InterPro"/>
</dbReference>
<dbReference type="RefSeq" id="WP_187467629.1">
    <property type="nucleotide sequence ID" value="NZ_JACSIT010000139.1"/>
</dbReference>
<dbReference type="CDD" id="cd08547">
    <property type="entry name" value="Type_II_cohesin"/>
    <property type="match status" value="6"/>
</dbReference>
<dbReference type="Gene3D" id="2.60.40.10">
    <property type="entry name" value="Immunoglobulins"/>
    <property type="match status" value="1"/>
</dbReference>
<dbReference type="SUPFAM" id="SSF49384">
    <property type="entry name" value="Carbohydrate-binding domain"/>
    <property type="match status" value="9"/>
</dbReference>
<feature type="signal peptide" evidence="1">
    <location>
        <begin position="1"/>
        <end position="22"/>
    </location>
</feature>
<dbReference type="InterPro" id="IPR025667">
    <property type="entry name" value="SprB_repeat"/>
</dbReference>
<feature type="domain" description="Cohesin" evidence="2">
    <location>
        <begin position="1589"/>
        <end position="1693"/>
    </location>
</feature>
<name>A0A923PQG4_9BACT</name>
<feature type="domain" description="Cohesin" evidence="2">
    <location>
        <begin position="1307"/>
        <end position="1415"/>
    </location>
</feature>
<keyword evidence="4" id="KW-1185">Reference proteome</keyword>
<evidence type="ECO:0000313" key="4">
    <source>
        <dbReference type="Proteomes" id="UP000650081"/>
    </source>
</evidence>
<feature type="domain" description="Cohesin" evidence="2">
    <location>
        <begin position="1450"/>
        <end position="1567"/>
    </location>
</feature>
<feature type="domain" description="Cohesin" evidence="2">
    <location>
        <begin position="28"/>
        <end position="157"/>
    </location>
</feature>
<dbReference type="PROSITE" id="PS51257">
    <property type="entry name" value="PROKAR_LIPOPROTEIN"/>
    <property type="match status" value="1"/>
</dbReference>
<evidence type="ECO:0000256" key="1">
    <source>
        <dbReference type="SAM" id="SignalP"/>
    </source>
</evidence>
<reference evidence="3" key="1">
    <citation type="submission" date="2020-08" db="EMBL/GenBank/DDBJ databases">
        <title>Lewinella bacteria from marine environments.</title>
        <authorList>
            <person name="Zhong Y."/>
        </authorList>
    </citation>
    <scope>NUCLEOTIDE SEQUENCE</scope>
    <source>
        <strain evidence="3">KCTC 42187</strain>
    </source>
</reference>
<dbReference type="Pfam" id="PF13573">
    <property type="entry name" value="SprB"/>
    <property type="match status" value="6"/>
</dbReference>
<sequence length="2683" mass="273577">MKLFYYLLLGGLLSCFATSLSAQPLGLIVSDDDGAVGEQVCVNLIGTNFNNIAGIQFTVSFDPAVLAFVSGTGNIGGVNMSFINQAANPGNIRAVWSPFFATSFTNAGPFTFGTICFNVLQEVETTVSITSNSIPIEITNDNEMIVSNFTVSNGTVNGGTGGMPTCSDGIRNGNETGVDCGGSCPPCTPTPTCTDGIRNGNETGIDCGGSCPPCTPTPTCTDGIRNGNETGIDCGGSCPPCTTTPTCSDGIQNGTETGIDCGGSCAPCATTGGPDTNCGMGTNNFSLCLGDACGIAQGGQACIDITVGKFTNITSFQTDINFPAGRVSLASFTSNPALADPLLVNMRNSGQVRVIYFQADQNGVTFPDGTVIGTVCFTNNGGTAATVLDLADITASNTTGQVPNPIANDGSVNGCGGTPQPTCSDGIQNGTETGVDCGGSCAPCATTGGPDTNCGMGTNNFSLCLGDACGIPAGGQACIDITVGKFTNVTSFQFDINYPAGSLALSSHTFDAGLVDAPLVNMRSSGQVRVIYLQMSQTGVSYPDGTVLGTICFTNNTAGTKILDLADISGTTTTGIIANPVANDGSVNGCTTAPTCSDGIMNGTETGIDCGGSCPPCTTTPTCFDGIMNGTETGIDCGGSCTPCNTGGGGPDTNCGMGTSNFSLCLGDACNIAQGANVCLDITAGNFNGVTAFQTDITFPSGRLFYQSITTSPVLVDPIQVNVVNAGTVRLLYFQNDQSGATVANGDVIATVCFTNQMAGITNLSLGNITASASGGQVPNPIGNGGSINDCTVQPTCNDGIQNNGETGIDCGGPNCAPCQSTACGSSPTDVEICVGSECAAAGAEVCVPVYISNFDALGGLQFSLNYAPANLQFTRVIPNAALVEGTSPGNPSDGRLNVIWNDPNLTGVTLAADAIAFELCFTVEVAAATPLTFFNPATTLRAFDDQGTRVPATGGPGAVNVNCTTPTCTDGIMNGDETGIDCGGSCAPCNTGGGPDTSCGMGTNNFSLCLGDACGIAQGAQACIDLTVGKFTNITAFQADVEFPAGSVSLVSSSSDPGLGDPLLVNMPNSGRVRIIYFQQSQTGVTYPDGSVIGTLCFTNNSAGTTNLTVTNITANSTTGQLPNPIGNPGMINGCTVTETCTDGIRNNGETGVDCGGPNCAPCAASPLGLDVGDGTASVGQQVCVEVDVANFTNLTNLALTLNFDPAVLQLASVTANSALPGFGAGNFNTGTAGQVRVTYTSATPRTLANGQALFTVCWTVLTGSETTVSITNATATNGQGTNLTVNTSNGTINAGGVVTYDNLTLVSGDADGAVNDEVCVDVRAFNFENAASMQFAITYDASKLEFVSATSTGALAGLQGFSPTPGVVRVIWFDPNVEANSVPDGNSILSLCFRVLEVCETPVEIVSLPGFTAQVSTPENQPIVPFDRVAGTINEGENCGGVPDNLVLDLGSADGAVGEEVCIGIVVTDFTSITNLSFSITYDATAVTFARVANFGLPSITAANVTNPTAGVLTFNWTAPGTAGRTLADGQRLLNVCFTVDRLVATNVNFANSPTLVQARNASGQNVGVIPIGGSINPNAPVIDGLTFQIGSAQASVGDTVCLPVIGYEAIDLVSFQYTINYDPAVLAYVGRQASFAFNGNLLVNSSQPGVLRIIWSDDNAMGNTLPDGGALYDLCFRVLASTATTVSFGNTPTAIEFETLTGIVSSDLLNGQVNGGSAPAIVDANVIAPFCAGGNTGSISLTVSGGPSLTYRWLPNVSTTATASNLAAGVYSVTVTNGSTGQTTTGSYTLVDPTPLSLQVGPVSGVTCNGEEDGSITLQISGGQAPYTIDWSGNLPDNVLAQNNLDGGSYSVTITDDNDCVVSQTNIMVSEPASLQVGGTPVDIRDGSGGVNLVVTGGRNPYTYAWTGPGGYTSTVEDPANITTPGTYCVTVTDNAMCTRSQCFAVIEALAVVSFTVDPGCFGEDNGSIDITVRGGTGNYNYQWSQGGSPLPQTTQDLNNLSPGDYTVTVTSGMNTVVSTITVDAPAQLRARGTVTAATMGNNGAITLTPTGGNAPYTFQWDDGPTTQNRTGLAPGEYCLTMTDESDCTRNVCYTVGAAAIAFVATSTRPASCVDEADGVIRLVIANGVGPFVVRVEPVGLEVTSDTSTIEISVAPGTYEVTVTDEQDGMLMVSLTVGAPSAIVPSSTVVSDTEDTNCSGMVSLSLAGGTGPYTVRWNNGQMGQTITQLCAGAYVATITDANGCTTLTDTLRVGRIDEVLEGISDVSCQDGTDGSINVSISGGVEPYTFAWRRAGEMTVLATTEDLLSSEQLSVGAGAYTLSISDATGATLVRNYTVGVTSGFQVTASVVSDYNGFGVSCPDATDGRIVPVISGQSSYTFEYILGGQIIGIDSVLENAAAGTYTLTVLDDGGCEIVRTLTVTAPPALVLTPTITNISCGETRDGVLSVAVSGGAGGNTFRWSTGATTPRIQNLGAGDYGLTVTDANGCTETASYSLTEPADLALTFVATDATDGCNGAIQVLPLGGSGEYRFNWPQLPGVGNSALAANLCPGEYTIEVSDGSGCQTVTMVATVLDRRFPCLSTREVISPNGDGLNETLVIFCSGDETAANNNLEIFNRWGQLVYEVADYDCSEDGGLQCFEGRTNDGVLLPAGPYYYVFEFSNPLGERMQQRGSFTIVRD</sequence>
<dbReference type="EMBL" id="JACSIT010000139">
    <property type="protein sequence ID" value="MBC6995599.1"/>
    <property type="molecule type" value="Genomic_DNA"/>
</dbReference>
<feature type="chain" id="PRO_5037885312" evidence="1">
    <location>
        <begin position="23"/>
        <end position="2683"/>
    </location>
</feature>
<dbReference type="Pfam" id="PF13585">
    <property type="entry name" value="CHU_C"/>
    <property type="match status" value="1"/>
</dbReference>
<gene>
    <name evidence="3" type="ORF">H9S92_15635</name>
</gene>
<dbReference type="GO" id="GO:0000272">
    <property type="term" value="P:polysaccharide catabolic process"/>
    <property type="evidence" value="ECO:0007669"/>
    <property type="project" value="InterPro"/>
</dbReference>